<keyword evidence="2" id="KW-1185">Reference proteome</keyword>
<dbReference type="AlphaFoldDB" id="A0A1G8G4J3"/>
<evidence type="ECO:0000313" key="1">
    <source>
        <dbReference type="EMBL" id="SDH89324.1"/>
    </source>
</evidence>
<evidence type="ECO:0000313" key="2">
    <source>
        <dbReference type="Proteomes" id="UP000199274"/>
    </source>
</evidence>
<dbReference type="EMBL" id="FNDB01000017">
    <property type="protein sequence ID" value="SDH89324.1"/>
    <property type="molecule type" value="Genomic_DNA"/>
</dbReference>
<dbReference type="RefSeq" id="WP_091258554.1">
    <property type="nucleotide sequence ID" value="NZ_FNDB01000017.1"/>
</dbReference>
<dbReference type="STRING" id="178355.SAMN04488062_11720"/>
<organism evidence="1 2">
    <name type="scientific">Flavobacterium omnivorum</name>
    <dbReference type="NCBI Taxonomy" id="178355"/>
    <lineage>
        <taxon>Bacteria</taxon>
        <taxon>Pseudomonadati</taxon>
        <taxon>Bacteroidota</taxon>
        <taxon>Flavobacteriia</taxon>
        <taxon>Flavobacteriales</taxon>
        <taxon>Flavobacteriaceae</taxon>
        <taxon>Flavobacterium</taxon>
    </lineage>
</organism>
<dbReference type="Proteomes" id="UP000199274">
    <property type="component" value="Unassembled WGS sequence"/>
</dbReference>
<reference evidence="2" key="1">
    <citation type="submission" date="2016-10" db="EMBL/GenBank/DDBJ databases">
        <authorList>
            <person name="Varghese N."/>
            <person name="Submissions S."/>
        </authorList>
    </citation>
    <scope>NUCLEOTIDE SEQUENCE [LARGE SCALE GENOMIC DNA]</scope>
    <source>
        <strain evidence="2">CGMCC 1.2747</strain>
    </source>
</reference>
<dbReference type="OrthoDB" id="1358141at2"/>
<gene>
    <name evidence="1" type="ORF">SAMN04488062_11720</name>
</gene>
<name>A0A1G8G4J3_9FLAO</name>
<protein>
    <submittedName>
        <fullName evidence="1">Uncharacterized protein</fullName>
    </submittedName>
</protein>
<accession>A0A1G8G4J3</accession>
<sequence length="105" mass="12303">MGQILNANCRNCNFETDFNYGGGRFNYHENCPVPAINKETGYFENVNYITEKNNPLYLFYTDKQLKGDNGNNNVYQNFTLELNQTNNLCPNCKQYSFDFAINMFY</sequence>
<proteinExistence type="predicted"/>